<reference evidence="1 2" key="1">
    <citation type="journal article" date="2014" name="Genome Announc.">
        <title>Draft genome sequences of eight enterohepatic helicobacter species isolated from both laboratory and wild rodents.</title>
        <authorList>
            <person name="Sheh A."/>
            <person name="Shen Z."/>
            <person name="Fox J.G."/>
        </authorList>
    </citation>
    <scope>NUCLEOTIDE SEQUENCE [LARGE SCALE GENOMIC DNA]</scope>
    <source>
        <strain evidence="1 2">Missouri</strain>
    </source>
</reference>
<organism evidence="1 2">
    <name type="scientific">Helicobacter bilis</name>
    <dbReference type="NCBI Taxonomy" id="37372"/>
    <lineage>
        <taxon>Bacteria</taxon>
        <taxon>Pseudomonadati</taxon>
        <taxon>Campylobacterota</taxon>
        <taxon>Epsilonproteobacteria</taxon>
        <taxon>Campylobacterales</taxon>
        <taxon>Helicobacteraceae</taxon>
        <taxon>Helicobacter</taxon>
    </lineage>
</organism>
<dbReference type="SUPFAM" id="SSF82185">
    <property type="entry name" value="Histone H3 K4-specific methyltransferase SET7/9 N-terminal domain"/>
    <property type="match status" value="1"/>
</dbReference>
<dbReference type="GeneID" id="97006812"/>
<dbReference type="Proteomes" id="UP000029870">
    <property type="component" value="Unassembled WGS sequence"/>
</dbReference>
<evidence type="ECO:0000313" key="1">
    <source>
        <dbReference type="EMBL" id="TLE06156.1"/>
    </source>
</evidence>
<dbReference type="RefSeq" id="WP_080628844.1">
    <property type="nucleotide sequence ID" value="NZ_CAOUIW010000033.1"/>
</dbReference>
<dbReference type="Gene3D" id="2.20.110.10">
    <property type="entry name" value="Histone H3 K4-specific methyltransferase SET7/9 N-terminal domain"/>
    <property type="match status" value="1"/>
</dbReference>
<evidence type="ECO:0000313" key="2">
    <source>
        <dbReference type="Proteomes" id="UP000029870"/>
    </source>
</evidence>
<dbReference type="InterPro" id="IPR011652">
    <property type="entry name" value="MORN_2"/>
</dbReference>
<protein>
    <recommendedName>
        <fullName evidence="3">Toxin-antitoxin system YwqK family antitoxin</fullName>
    </recommendedName>
</protein>
<dbReference type="EMBL" id="JRPH02000003">
    <property type="protein sequence ID" value="TLE06156.1"/>
    <property type="molecule type" value="Genomic_DNA"/>
</dbReference>
<comment type="caution">
    <text evidence="1">The sequence shown here is derived from an EMBL/GenBank/DDBJ whole genome shotgun (WGS) entry which is preliminary data.</text>
</comment>
<evidence type="ECO:0008006" key="3">
    <source>
        <dbReference type="Google" id="ProtNLM"/>
    </source>
</evidence>
<sequence length="81" mass="9348">MHGIAKWYYENGQLQQEGNFAEDKVHGDYKIYSEDGKLLGTARYSHGEAQFVKCATRNLSKEDAKYLLGDMTIENFETYCK</sequence>
<name>A0A6D2CDD9_9HELI</name>
<proteinExistence type="predicted"/>
<gene>
    <name evidence="1" type="ORF">LS77_001525</name>
</gene>
<dbReference type="AlphaFoldDB" id="A0A6D2CDD9"/>
<accession>A0A6D2CDD9</accession>
<dbReference type="Pfam" id="PF07661">
    <property type="entry name" value="MORN_2"/>
    <property type="match status" value="2"/>
</dbReference>